<feature type="transmembrane region" description="Helical" evidence="3">
    <location>
        <begin position="84"/>
        <end position="103"/>
    </location>
</feature>
<keyword evidence="3" id="KW-1133">Transmembrane helix</keyword>
<sequence length="203" mass="22805">MVHLMHEYLDEELSAEDEKKLKTHLQACEACRTHFQELNRTIAYVQSSSHIQAPENFTQKVMNSLPNEKRKKAGVERWLQNNPFFAAAAIFLVLMGVSLLTTWSSTDEFSFTNEGTVIVEDKTVVVPQGEVIEGDVIVRNGDLRVEGEVNGKVTVINGDSYLAGAGSVTGEIEEIDQAFEWLWYNIKKAFQDLGAFFQSDETP</sequence>
<dbReference type="RefSeq" id="WP_104057917.1">
    <property type="nucleotide sequence ID" value="NZ_PREZ01000003.1"/>
</dbReference>
<evidence type="ECO:0000256" key="2">
    <source>
        <dbReference type="ARBA" id="ARBA00024438"/>
    </source>
</evidence>
<dbReference type="OrthoDB" id="9782842at2"/>
<evidence type="ECO:0000313" key="6">
    <source>
        <dbReference type="Proteomes" id="UP000239047"/>
    </source>
</evidence>
<evidence type="ECO:0000313" key="5">
    <source>
        <dbReference type="EMBL" id="PPA71167.1"/>
    </source>
</evidence>
<dbReference type="InterPro" id="IPR027383">
    <property type="entry name" value="Znf_put"/>
</dbReference>
<protein>
    <recommendedName>
        <fullName evidence="2">Anti-sigma-W factor RsiW</fullName>
    </recommendedName>
</protein>
<dbReference type="InterPro" id="IPR041916">
    <property type="entry name" value="Anti_sigma_zinc_sf"/>
</dbReference>
<dbReference type="Proteomes" id="UP000239047">
    <property type="component" value="Unassembled WGS sequence"/>
</dbReference>
<name>A0A2S5GDP9_9BACL</name>
<keyword evidence="3" id="KW-0472">Membrane</keyword>
<keyword evidence="3" id="KW-0812">Transmembrane</keyword>
<dbReference type="Gene3D" id="1.10.10.1320">
    <property type="entry name" value="Anti-sigma factor, zinc-finger domain"/>
    <property type="match status" value="1"/>
</dbReference>
<dbReference type="Pfam" id="PF13490">
    <property type="entry name" value="zf-HC2"/>
    <property type="match status" value="1"/>
</dbReference>
<evidence type="ECO:0000256" key="3">
    <source>
        <dbReference type="SAM" id="Phobius"/>
    </source>
</evidence>
<accession>A0A2S5GDP9</accession>
<dbReference type="AlphaFoldDB" id="A0A2S5GDP9"/>
<gene>
    <name evidence="5" type="ORF">C4B60_10100</name>
</gene>
<comment type="caution">
    <text evidence="5">The sequence shown here is derived from an EMBL/GenBank/DDBJ whole genome shotgun (WGS) entry which is preliminary data.</text>
</comment>
<keyword evidence="6" id="KW-1185">Reference proteome</keyword>
<reference evidence="5 6" key="1">
    <citation type="submission" date="2018-02" db="EMBL/GenBank/DDBJ databases">
        <title>Jeotgalibacillus proteolyticum sp. nov. a protease producing bacterium isolated from ocean sediments of Laizhou Bay.</title>
        <authorList>
            <person name="Li Y."/>
        </authorList>
    </citation>
    <scope>NUCLEOTIDE SEQUENCE [LARGE SCALE GENOMIC DNA]</scope>
    <source>
        <strain evidence="5 6">22-7</strain>
    </source>
</reference>
<evidence type="ECO:0000256" key="1">
    <source>
        <dbReference type="ARBA" id="ARBA00024353"/>
    </source>
</evidence>
<dbReference type="EMBL" id="PREZ01000003">
    <property type="protein sequence ID" value="PPA71167.1"/>
    <property type="molecule type" value="Genomic_DNA"/>
</dbReference>
<evidence type="ECO:0000259" key="4">
    <source>
        <dbReference type="Pfam" id="PF13490"/>
    </source>
</evidence>
<organism evidence="5 6">
    <name type="scientific">Jeotgalibacillus proteolyticus</name>
    <dbReference type="NCBI Taxonomy" id="2082395"/>
    <lineage>
        <taxon>Bacteria</taxon>
        <taxon>Bacillati</taxon>
        <taxon>Bacillota</taxon>
        <taxon>Bacilli</taxon>
        <taxon>Bacillales</taxon>
        <taxon>Caryophanaceae</taxon>
        <taxon>Jeotgalibacillus</taxon>
    </lineage>
</organism>
<feature type="domain" description="Putative zinc-finger" evidence="4">
    <location>
        <begin position="3"/>
        <end position="32"/>
    </location>
</feature>
<proteinExistence type="inferred from homology"/>
<comment type="similarity">
    <text evidence="1">Belongs to the zinc-associated anti-sigma factor (ZAS) superfamily. Anti-sigma-W factor family.</text>
</comment>